<dbReference type="AlphaFoldDB" id="A0A212THD3"/>
<dbReference type="CDD" id="cd00685">
    <property type="entry name" value="Trans_IPPS_HT"/>
    <property type="match status" value="1"/>
</dbReference>
<keyword evidence="5" id="KW-0460">Magnesium</keyword>
<reference evidence="8 9" key="1">
    <citation type="submission" date="2017-06" db="EMBL/GenBank/DDBJ databases">
        <authorList>
            <person name="Kim H.J."/>
            <person name="Triplett B.A."/>
        </authorList>
    </citation>
    <scope>NUCLEOTIDE SEQUENCE [LARGE SCALE GENOMIC DNA]</scope>
    <source>
        <strain evidence="8 9">MWH-VicM1</strain>
    </source>
</reference>
<dbReference type="PANTHER" id="PTHR43281:SF1">
    <property type="entry name" value="FARNESYL DIPHOSPHATE SYNTHASE"/>
    <property type="match status" value="1"/>
</dbReference>
<name>A0A212THD3_9BURK</name>
<proteinExistence type="inferred from homology"/>
<evidence type="ECO:0000256" key="4">
    <source>
        <dbReference type="ARBA" id="ARBA00022723"/>
    </source>
</evidence>
<dbReference type="EMBL" id="FYEX01000001">
    <property type="protein sequence ID" value="SNC65241.1"/>
    <property type="molecule type" value="Genomic_DNA"/>
</dbReference>
<dbReference type="NCBIfam" id="NF045485">
    <property type="entry name" value="FPPsyn"/>
    <property type="match status" value="1"/>
</dbReference>
<dbReference type="GO" id="GO:0016114">
    <property type="term" value="P:terpenoid biosynthetic process"/>
    <property type="evidence" value="ECO:0007669"/>
    <property type="project" value="UniProtKB-ARBA"/>
</dbReference>
<dbReference type="SFLD" id="SFLDS00005">
    <property type="entry name" value="Isoprenoid_Synthase_Type_I"/>
    <property type="match status" value="1"/>
</dbReference>
<evidence type="ECO:0000256" key="6">
    <source>
        <dbReference type="ARBA" id="ARBA00023229"/>
    </source>
</evidence>
<protein>
    <submittedName>
        <fullName evidence="8">Farnesyl diphosphate synthase</fullName>
    </submittedName>
</protein>
<dbReference type="SUPFAM" id="SSF48576">
    <property type="entry name" value="Terpenoid synthases"/>
    <property type="match status" value="1"/>
</dbReference>
<accession>A0A212THD3</accession>
<dbReference type="GO" id="GO:0005737">
    <property type="term" value="C:cytoplasm"/>
    <property type="evidence" value="ECO:0007669"/>
    <property type="project" value="UniProtKB-ARBA"/>
</dbReference>
<comment type="cofactor">
    <cofactor evidence="1">
        <name>Mg(2+)</name>
        <dbReference type="ChEBI" id="CHEBI:18420"/>
    </cofactor>
</comment>
<dbReference type="GO" id="GO:0004659">
    <property type="term" value="F:prenyltransferase activity"/>
    <property type="evidence" value="ECO:0007669"/>
    <property type="project" value="InterPro"/>
</dbReference>
<dbReference type="InterPro" id="IPR000092">
    <property type="entry name" value="Polyprenyl_synt"/>
</dbReference>
<dbReference type="PROSITE" id="PS00444">
    <property type="entry name" value="POLYPRENYL_SYNTHASE_2"/>
    <property type="match status" value="1"/>
</dbReference>
<evidence type="ECO:0000256" key="3">
    <source>
        <dbReference type="ARBA" id="ARBA00022679"/>
    </source>
</evidence>
<dbReference type="Proteomes" id="UP000197215">
    <property type="component" value="Unassembled WGS sequence"/>
</dbReference>
<dbReference type="FunFam" id="1.10.600.10:FF:000001">
    <property type="entry name" value="Geranylgeranyl diphosphate synthase"/>
    <property type="match status" value="1"/>
</dbReference>
<keyword evidence="4" id="KW-0479">Metal-binding</keyword>
<keyword evidence="3 7" id="KW-0808">Transferase</keyword>
<dbReference type="SFLD" id="SFLDG01017">
    <property type="entry name" value="Polyprenyl_Transferase_Like"/>
    <property type="match status" value="1"/>
</dbReference>
<evidence type="ECO:0000256" key="5">
    <source>
        <dbReference type="ARBA" id="ARBA00022842"/>
    </source>
</evidence>
<dbReference type="PROSITE" id="PS00723">
    <property type="entry name" value="POLYPRENYL_SYNTHASE_1"/>
    <property type="match status" value="1"/>
</dbReference>
<evidence type="ECO:0000256" key="7">
    <source>
        <dbReference type="RuleBase" id="RU004466"/>
    </source>
</evidence>
<evidence type="ECO:0000256" key="1">
    <source>
        <dbReference type="ARBA" id="ARBA00001946"/>
    </source>
</evidence>
<comment type="similarity">
    <text evidence="2 7">Belongs to the FPP/GGPP synthase family.</text>
</comment>
<dbReference type="RefSeq" id="WP_088813118.1">
    <property type="nucleotide sequence ID" value="NZ_FYEX01000001.1"/>
</dbReference>
<evidence type="ECO:0000313" key="8">
    <source>
        <dbReference type="EMBL" id="SNC65241.1"/>
    </source>
</evidence>
<dbReference type="PANTHER" id="PTHR43281">
    <property type="entry name" value="FARNESYL DIPHOSPHATE SYNTHASE"/>
    <property type="match status" value="1"/>
</dbReference>
<evidence type="ECO:0000313" key="9">
    <source>
        <dbReference type="Proteomes" id="UP000197215"/>
    </source>
</evidence>
<dbReference type="Gene3D" id="1.10.600.10">
    <property type="entry name" value="Farnesyl Diphosphate Synthase"/>
    <property type="match status" value="1"/>
</dbReference>
<dbReference type="Pfam" id="PF00348">
    <property type="entry name" value="polyprenyl_synt"/>
    <property type="match status" value="1"/>
</dbReference>
<keyword evidence="6" id="KW-0414">Isoprene biosynthesis</keyword>
<gene>
    <name evidence="8" type="ORF">SAMN06295916_1255</name>
</gene>
<organism evidence="8 9">
    <name type="scientific">Polynucleobacter victoriensis</name>
    <dbReference type="NCBI Taxonomy" id="2049319"/>
    <lineage>
        <taxon>Bacteria</taxon>
        <taxon>Pseudomonadati</taxon>
        <taxon>Pseudomonadota</taxon>
        <taxon>Betaproteobacteria</taxon>
        <taxon>Burkholderiales</taxon>
        <taxon>Burkholderiaceae</taxon>
        <taxon>Polynucleobacter</taxon>
    </lineage>
</organism>
<dbReference type="OrthoDB" id="9805316at2"/>
<sequence length="300" mass="32037">MSNHAALASQWMAASAQRVDQAIETSFDDWSVSAQQLKDAMHYAATGGGKRIRPLLVYATAALSNKPLDDIPGIDDCAVALELFHTYSLVHDDLPSMDNDDLRRGRPTVHKVYDEATALLVGDALQSMAFGLLANSRLTEAQKVAMISSLATSGGLAGMAGGQAIDLENVGKPLTKEALENMHRLKTGALLRTAVQMGGIAIDLNPQQLKSLDQYASALGLAFQVVDDILDATADSQTLGKTAGKDAAANKPTFVSLMNLDGAREFARKLHLEAVESLAVWGDNAYLLKAIADKVLYRQS</sequence>
<evidence type="ECO:0000256" key="2">
    <source>
        <dbReference type="ARBA" id="ARBA00006706"/>
    </source>
</evidence>
<dbReference type="InterPro" id="IPR033749">
    <property type="entry name" value="Polyprenyl_synt_CS"/>
</dbReference>
<dbReference type="InterPro" id="IPR053378">
    <property type="entry name" value="Prenyl_diphosphate_synthase"/>
</dbReference>
<dbReference type="InterPro" id="IPR008949">
    <property type="entry name" value="Isoprenoid_synthase_dom_sf"/>
</dbReference>
<dbReference type="GO" id="GO:0046872">
    <property type="term" value="F:metal ion binding"/>
    <property type="evidence" value="ECO:0007669"/>
    <property type="project" value="UniProtKB-KW"/>
</dbReference>
<keyword evidence="9" id="KW-1185">Reference proteome</keyword>